<keyword evidence="1" id="KW-0805">Transcription regulation</keyword>
<keyword evidence="7" id="KW-1185">Reference proteome</keyword>
<dbReference type="PROSITE" id="PS50043">
    <property type="entry name" value="HTH_LUXR_2"/>
    <property type="match status" value="1"/>
</dbReference>
<dbReference type="Gene3D" id="1.10.10.10">
    <property type="entry name" value="Winged helix-like DNA-binding domain superfamily/Winged helix DNA-binding domain"/>
    <property type="match status" value="1"/>
</dbReference>
<dbReference type="PROSITE" id="PS50112">
    <property type="entry name" value="PAS"/>
    <property type="match status" value="1"/>
</dbReference>
<dbReference type="NCBIfam" id="TIGR00229">
    <property type="entry name" value="sensory_box"/>
    <property type="match status" value="1"/>
</dbReference>
<dbReference type="InterPro" id="IPR000014">
    <property type="entry name" value="PAS"/>
</dbReference>
<dbReference type="SUPFAM" id="SSF55785">
    <property type="entry name" value="PYP-like sensor domain (PAS domain)"/>
    <property type="match status" value="1"/>
</dbReference>
<comment type="caution">
    <text evidence="6">The sequence shown here is derived from an EMBL/GenBank/DDBJ whole genome shotgun (WGS) entry which is preliminary data.</text>
</comment>
<dbReference type="InterPro" id="IPR016032">
    <property type="entry name" value="Sig_transdc_resp-reg_C-effctor"/>
</dbReference>
<accession>A0A843YFJ0</accession>
<dbReference type="InterPro" id="IPR000792">
    <property type="entry name" value="Tscrpt_reg_LuxR_C"/>
</dbReference>
<dbReference type="CDD" id="cd06170">
    <property type="entry name" value="LuxR_C_like"/>
    <property type="match status" value="1"/>
</dbReference>
<dbReference type="AlphaFoldDB" id="A0A843YFJ0"/>
<evidence type="ECO:0000259" key="4">
    <source>
        <dbReference type="PROSITE" id="PS50043"/>
    </source>
</evidence>
<evidence type="ECO:0000256" key="3">
    <source>
        <dbReference type="ARBA" id="ARBA00023163"/>
    </source>
</evidence>
<evidence type="ECO:0000313" key="6">
    <source>
        <dbReference type="EMBL" id="MQQ07859.1"/>
    </source>
</evidence>
<dbReference type="InterPro" id="IPR035965">
    <property type="entry name" value="PAS-like_dom_sf"/>
</dbReference>
<dbReference type="PANTHER" id="PTHR44688:SF16">
    <property type="entry name" value="DNA-BINDING TRANSCRIPTIONAL ACTIVATOR DEVR_DOSR"/>
    <property type="match status" value="1"/>
</dbReference>
<keyword evidence="3" id="KW-0804">Transcription</keyword>
<dbReference type="InterPro" id="IPR036388">
    <property type="entry name" value="WH-like_DNA-bd_sf"/>
</dbReference>
<reference evidence="6 7" key="1">
    <citation type="submission" date="2019-10" db="EMBL/GenBank/DDBJ databases">
        <title>Epibacterium sp. nov., isolated from seawater.</title>
        <authorList>
            <person name="Zhang X."/>
            <person name="Li N."/>
        </authorList>
    </citation>
    <scope>NUCLEOTIDE SEQUENCE [LARGE SCALE GENOMIC DNA]</scope>
    <source>
        <strain evidence="6 7">SM1979</strain>
    </source>
</reference>
<feature type="domain" description="HTH luxR-type" evidence="4">
    <location>
        <begin position="111"/>
        <end position="176"/>
    </location>
</feature>
<evidence type="ECO:0000256" key="1">
    <source>
        <dbReference type="ARBA" id="ARBA00023015"/>
    </source>
</evidence>
<dbReference type="PRINTS" id="PR00038">
    <property type="entry name" value="HTHLUXR"/>
</dbReference>
<dbReference type="SUPFAM" id="SSF46894">
    <property type="entry name" value="C-terminal effector domain of the bipartite response regulators"/>
    <property type="match status" value="1"/>
</dbReference>
<dbReference type="Pfam" id="PF13426">
    <property type="entry name" value="PAS_9"/>
    <property type="match status" value="1"/>
</dbReference>
<evidence type="ECO:0000259" key="5">
    <source>
        <dbReference type="PROSITE" id="PS50112"/>
    </source>
</evidence>
<dbReference type="Gene3D" id="3.30.450.20">
    <property type="entry name" value="PAS domain"/>
    <property type="match status" value="1"/>
</dbReference>
<dbReference type="GO" id="GO:0003677">
    <property type="term" value="F:DNA binding"/>
    <property type="evidence" value="ECO:0007669"/>
    <property type="project" value="UniProtKB-KW"/>
</dbReference>
<organism evidence="6 7">
    <name type="scientific">Tritonibacter litoralis</name>
    <dbReference type="NCBI Taxonomy" id="2662264"/>
    <lineage>
        <taxon>Bacteria</taxon>
        <taxon>Pseudomonadati</taxon>
        <taxon>Pseudomonadota</taxon>
        <taxon>Alphaproteobacteria</taxon>
        <taxon>Rhodobacterales</taxon>
        <taxon>Paracoccaceae</taxon>
        <taxon>Tritonibacter</taxon>
    </lineage>
</organism>
<evidence type="ECO:0000313" key="7">
    <source>
        <dbReference type="Proteomes" id="UP000444174"/>
    </source>
</evidence>
<sequence length="183" mass="21139">MEEAFDFAPIGLVVTENRVIMECNLRFCQIFGYERSEMLGQLFAFLYPSEEEFLNITHRGDARLRAGALYWDERVMRRKGGDLFWVRVRGHSFTPDDPLSQAVWSFADLSANRPYQQLTRREREVYSLLAEGLTSKEIARRLELSHRTVEVHRARLLRKVGVNNTAALFSSLGDITGDHVVDE</sequence>
<name>A0A843YFJ0_9RHOB</name>
<dbReference type="EMBL" id="WIBF01000002">
    <property type="protein sequence ID" value="MQQ07859.1"/>
    <property type="molecule type" value="Genomic_DNA"/>
</dbReference>
<keyword evidence="2" id="KW-0238">DNA-binding</keyword>
<dbReference type="Pfam" id="PF00196">
    <property type="entry name" value="GerE"/>
    <property type="match status" value="1"/>
</dbReference>
<dbReference type="SMART" id="SM00421">
    <property type="entry name" value="HTH_LUXR"/>
    <property type="match status" value="1"/>
</dbReference>
<dbReference type="Proteomes" id="UP000444174">
    <property type="component" value="Unassembled WGS sequence"/>
</dbReference>
<gene>
    <name evidence="6" type="ORF">GFB49_05290</name>
</gene>
<dbReference type="GO" id="GO:0006355">
    <property type="term" value="P:regulation of DNA-templated transcription"/>
    <property type="evidence" value="ECO:0007669"/>
    <property type="project" value="InterPro"/>
</dbReference>
<dbReference type="CDD" id="cd00130">
    <property type="entry name" value="PAS"/>
    <property type="match status" value="1"/>
</dbReference>
<feature type="domain" description="PAS" evidence="5">
    <location>
        <begin position="12"/>
        <end position="52"/>
    </location>
</feature>
<evidence type="ECO:0000256" key="2">
    <source>
        <dbReference type="ARBA" id="ARBA00023125"/>
    </source>
</evidence>
<dbReference type="PANTHER" id="PTHR44688">
    <property type="entry name" value="DNA-BINDING TRANSCRIPTIONAL ACTIVATOR DEVR_DOSR"/>
    <property type="match status" value="1"/>
</dbReference>
<dbReference type="PROSITE" id="PS00622">
    <property type="entry name" value="HTH_LUXR_1"/>
    <property type="match status" value="1"/>
</dbReference>
<proteinExistence type="predicted"/>
<protein>
    <submittedName>
        <fullName evidence="6">PAS domain S-box protein</fullName>
    </submittedName>
</protein>